<dbReference type="InterPro" id="IPR032675">
    <property type="entry name" value="LRR_dom_sf"/>
</dbReference>
<dbReference type="SUPFAM" id="SSF52540">
    <property type="entry name" value="P-loop containing nucleoside triphosphate hydrolases"/>
    <property type="match status" value="1"/>
</dbReference>
<gene>
    <name evidence="5" type="ORF">HanXRQr2_Chr03g0092391</name>
</gene>
<organism evidence="5 6">
    <name type="scientific">Helianthus annuus</name>
    <name type="common">Common sunflower</name>
    <dbReference type="NCBI Taxonomy" id="4232"/>
    <lineage>
        <taxon>Eukaryota</taxon>
        <taxon>Viridiplantae</taxon>
        <taxon>Streptophyta</taxon>
        <taxon>Embryophyta</taxon>
        <taxon>Tracheophyta</taxon>
        <taxon>Spermatophyta</taxon>
        <taxon>Magnoliopsida</taxon>
        <taxon>eudicotyledons</taxon>
        <taxon>Gunneridae</taxon>
        <taxon>Pentapetalae</taxon>
        <taxon>asterids</taxon>
        <taxon>campanulids</taxon>
        <taxon>Asterales</taxon>
        <taxon>Asteraceae</taxon>
        <taxon>Asteroideae</taxon>
        <taxon>Heliantheae alliance</taxon>
        <taxon>Heliantheae</taxon>
        <taxon>Helianthus</taxon>
    </lineage>
</organism>
<protein>
    <submittedName>
        <fullName evidence="5">TIR domain, P-loop containing nucleoside triphosphate hydrolase</fullName>
    </submittedName>
</protein>
<dbReference type="InterPro" id="IPR044974">
    <property type="entry name" value="Disease_R_plants"/>
</dbReference>
<dbReference type="PROSITE" id="PS50104">
    <property type="entry name" value="TIR"/>
    <property type="match status" value="1"/>
</dbReference>
<dbReference type="InterPro" id="IPR027417">
    <property type="entry name" value="P-loop_NTPase"/>
</dbReference>
<dbReference type="GO" id="GO:0016787">
    <property type="term" value="F:hydrolase activity"/>
    <property type="evidence" value="ECO:0007669"/>
    <property type="project" value="UniProtKB-KW"/>
</dbReference>
<dbReference type="Pfam" id="PF01582">
    <property type="entry name" value="TIR"/>
    <property type="match status" value="1"/>
</dbReference>
<dbReference type="Gramene" id="mRNA:HanXRQr2_Chr03g0092391">
    <property type="protein sequence ID" value="mRNA:HanXRQr2_Chr03g0092391"/>
    <property type="gene ID" value="HanXRQr2_Chr03g0092391"/>
</dbReference>
<dbReference type="SUPFAM" id="SSF52200">
    <property type="entry name" value="Toll/Interleukin receptor TIR domain"/>
    <property type="match status" value="1"/>
</dbReference>
<dbReference type="Pfam" id="PF23282">
    <property type="entry name" value="WHD_ROQ1"/>
    <property type="match status" value="1"/>
</dbReference>
<dbReference type="InterPro" id="IPR058192">
    <property type="entry name" value="WHD_ROQ1-like"/>
</dbReference>
<evidence type="ECO:0000313" key="5">
    <source>
        <dbReference type="EMBL" id="KAF5812943.1"/>
    </source>
</evidence>
<reference evidence="5" key="2">
    <citation type="submission" date="2020-06" db="EMBL/GenBank/DDBJ databases">
        <title>Helianthus annuus Genome sequencing and assembly Release 2.</title>
        <authorList>
            <person name="Gouzy J."/>
            <person name="Langlade N."/>
            <person name="Munos S."/>
        </authorList>
    </citation>
    <scope>NUCLEOTIDE SEQUENCE</scope>
    <source>
        <tissue evidence="5">Leaves</tissue>
    </source>
</reference>
<accession>A0A9K3JD73</accession>
<dbReference type="PANTHER" id="PTHR11017:SF492">
    <property type="entry name" value="TIR DOMAIN, P-LOOP CONTAINING NUCLEOSIDE TRIPHOSPHATE HYDROLASE"/>
    <property type="match status" value="1"/>
</dbReference>
<dbReference type="InterPro" id="IPR036390">
    <property type="entry name" value="WH_DNA-bd_sf"/>
</dbReference>
<dbReference type="GO" id="GO:0006952">
    <property type="term" value="P:defense response"/>
    <property type="evidence" value="ECO:0007669"/>
    <property type="project" value="UniProtKB-KW"/>
</dbReference>
<dbReference type="OrthoDB" id="1357022at2759"/>
<dbReference type="GO" id="GO:0043531">
    <property type="term" value="F:ADP binding"/>
    <property type="evidence" value="ECO:0007669"/>
    <property type="project" value="InterPro"/>
</dbReference>
<dbReference type="SUPFAM" id="SSF46785">
    <property type="entry name" value="Winged helix' DNA-binding domain"/>
    <property type="match status" value="1"/>
</dbReference>
<keyword evidence="1" id="KW-0433">Leucine-rich repeat</keyword>
<dbReference type="SMART" id="SM00255">
    <property type="entry name" value="TIR"/>
    <property type="match status" value="1"/>
</dbReference>
<dbReference type="Gene3D" id="3.40.50.10140">
    <property type="entry name" value="Toll/interleukin-1 receptor homology (TIR) domain"/>
    <property type="match status" value="1"/>
</dbReference>
<dbReference type="PRINTS" id="PR00364">
    <property type="entry name" value="DISEASERSIST"/>
</dbReference>
<keyword evidence="6" id="KW-1185">Reference proteome</keyword>
<keyword evidence="3" id="KW-0611">Plant defense</keyword>
<dbReference type="PANTHER" id="PTHR11017">
    <property type="entry name" value="LEUCINE-RICH REPEAT-CONTAINING PROTEIN"/>
    <property type="match status" value="1"/>
</dbReference>
<reference evidence="5" key="1">
    <citation type="journal article" date="2017" name="Nature">
        <title>The sunflower genome provides insights into oil metabolism, flowering and Asterid evolution.</title>
        <authorList>
            <person name="Badouin H."/>
            <person name="Gouzy J."/>
            <person name="Grassa C.J."/>
            <person name="Murat F."/>
            <person name="Staton S.E."/>
            <person name="Cottret L."/>
            <person name="Lelandais-Briere C."/>
            <person name="Owens G.L."/>
            <person name="Carrere S."/>
            <person name="Mayjonade B."/>
            <person name="Legrand L."/>
            <person name="Gill N."/>
            <person name="Kane N.C."/>
            <person name="Bowers J.E."/>
            <person name="Hubner S."/>
            <person name="Bellec A."/>
            <person name="Berard A."/>
            <person name="Berges H."/>
            <person name="Blanchet N."/>
            <person name="Boniface M.C."/>
            <person name="Brunel D."/>
            <person name="Catrice O."/>
            <person name="Chaidir N."/>
            <person name="Claudel C."/>
            <person name="Donnadieu C."/>
            <person name="Faraut T."/>
            <person name="Fievet G."/>
            <person name="Helmstetter N."/>
            <person name="King M."/>
            <person name="Knapp S.J."/>
            <person name="Lai Z."/>
            <person name="Le Paslier M.C."/>
            <person name="Lippi Y."/>
            <person name="Lorenzon L."/>
            <person name="Mandel J.R."/>
            <person name="Marage G."/>
            <person name="Marchand G."/>
            <person name="Marquand E."/>
            <person name="Bret-Mestries E."/>
            <person name="Morien E."/>
            <person name="Nambeesan S."/>
            <person name="Nguyen T."/>
            <person name="Pegot-Espagnet P."/>
            <person name="Pouilly N."/>
            <person name="Raftis F."/>
            <person name="Sallet E."/>
            <person name="Schiex T."/>
            <person name="Thomas J."/>
            <person name="Vandecasteele C."/>
            <person name="Vares D."/>
            <person name="Vear F."/>
            <person name="Vautrin S."/>
            <person name="Crespi M."/>
            <person name="Mangin B."/>
            <person name="Burke J.M."/>
            <person name="Salse J."/>
            <person name="Munos S."/>
            <person name="Vincourt P."/>
            <person name="Rieseberg L.H."/>
            <person name="Langlade N.B."/>
        </authorList>
    </citation>
    <scope>NUCLEOTIDE SEQUENCE</scope>
    <source>
        <tissue evidence="5">Leaves</tissue>
    </source>
</reference>
<dbReference type="InterPro" id="IPR042197">
    <property type="entry name" value="Apaf_helical"/>
</dbReference>
<feature type="domain" description="TIR" evidence="4">
    <location>
        <begin position="11"/>
        <end position="170"/>
    </location>
</feature>
<dbReference type="Gene3D" id="3.40.50.300">
    <property type="entry name" value="P-loop containing nucleotide triphosphate hydrolases"/>
    <property type="match status" value="1"/>
</dbReference>
<dbReference type="AlphaFoldDB" id="A0A9K3JD73"/>
<dbReference type="Gene3D" id="3.80.10.10">
    <property type="entry name" value="Ribonuclease Inhibitor"/>
    <property type="match status" value="1"/>
</dbReference>
<dbReference type="GO" id="GO:0007165">
    <property type="term" value="P:signal transduction"/>
    <property type="evidence" value="ECO:0007669"/>
    <property type="project" value="InterPro"/>
</dbReference>
<dbReference type="InterPro" id="IPR035897">
    <property type="entry name" value="Toll_tir_struct_dom_sf"/>
</dbReference>
<keyword evidence="2" id="KW-0677">Repeat</keyword>
<keyword evidence="5" id="KW-0378">Hydrolase</keyword>
<proteinExistence type="predicted"/>
<dbReference type="Gene3D" id="1.10.8.430">
    <property type="entry name" value="Helical domain of apoptotic protease-activating factors"/>
    <property type="match status" value="1"/>
</dbReference>
<dbReference type="InterPro" id="IPR002182">
    <property type="entry name" value="NB-ARC"/>
</dbReference>
<name>A0A9K3JD73_HELAN</name>
<dbReference type="Proteomes" id="UP000215914">
    <property type="component" value="Unassembled WGS sequence"/>
</dbReference>
<dbReference type="SUPFAM" id="SSF52058">
    <property type="entry name" value="L domain-like"/>
    <property type="match status" value="1"/>
</dbReference>
<sequence>MASTSSAPARYEYEVFLSLDTRHSFTDHLYEALHQAGIRTFRDEDEIRDGQELKPEIERSIIESRASVIVFSENFAVSTWCLDELWLILEQKRKGDHFVLPVFYGVDPSDVRNQRGSFTVESRIGSKWTEDNVNRWKAALREVANLKGMVVSGSETAFIAEIVHKVYHELDLKLLCSPPNLTGIEIRARDINSWLRYEQPGFPVLAICGMGGSGKTTLVKHIYNTNKQHFESSSFLEEIEDKPGVLLGLQKQLLRDVLGTNIVISNVSEGTLQIERAIERKRVLIVVDDIDDSDILSTLFGAKVLDTQSKIIITTRLLNIDTWFESISWRCRVYKLELLNPDESLELLSWHAFGSKIPMEGFEKIAAELAQYCGGNPLALKVLGSSLFVSVENPWTKSNMIEIWRSRMDSLNSLKGDLDAKIQGVLQRSFESLACHSHKELFLHIASFFVGEYAFDVEKILENDYHAKSGIMTLVNRCLVTVSRDFGKLMMHNLLQDLARNIVREESKDPAKRSRVWQCDESYCLLSKGDGSKTIEGLVLDMPKAKQAMTSETFKTSSLVKMKNLKLLQLRDVKLTGSYENFPNLRLLKWHGCNLKTIPPGLLMSSLVALDMRNGDLEKFEPPMVLHSLKVLRLSWSYKLVSIYNLHRLPKLEALDLGSCISLTHVCKTIKDLENLSFLRLSGCTRLWKASSNQKCVNQLKRLKTLCICSGTPKQPLCSLPESLSTLILSSSSFEILPNHIDLRMLQTLYLSWCPNLKSLSCLPITLKGLHVDWCTSLENITFQSARFTLQEFCYEGCFKLFEIEGLFKLVSIAEVDEADLEHMQWIKLYQNHKVDLVGDVITKGRTFNIQMLYEYGIRSTYLQSIEDQSMAQHEYTSSSNFLSLCVPLRPKKNRIQGLSVTILCGSLSSDEDGRIMLPPFAKISNRAKGITWVYNPVVFCLPRVDRDVVWLSYWPIGNLLDVGDIVHVTVFLDERMFIVRECGASLVYMDDGEVEKDEKCAERMKGEEVIGGDLSLFQVTKGAYYLCRRDFYKSETP</sequence>
<evidence type="ECO:0000256" key="2">
    <source>
        <dbReference type="ARBA" id="ARBA00022737"/>
    </source>
</evidence>
<comment type="caution">
    <text evidence="5">The sequence shown here is derived from an EMBL/GenBank/DDBJ whole genome shotgun (WGS) entry which is preliminary data.</text>
</comment>
<evidence type="ECO:0000256" key="1">
    <source>
        <dbReference type="ARBA" id="ARBA00022614"/>
    </source>
</evidence>
<dbReference type="Pfam" id="PF00931">
    <property type="entry name" value="NB-ARC"/>
    <property type="match status" value="1"/>
</dbReference>
<dbReference type="InterPro" id="IPR000157">
    <property type="entry name" value="TIR_dom"/>
</dbReference>
<dbReference type="EMBL" id="MNCJ02000318">
    <property type="protein sequence ID" value="KAF5812943.1"/>
    <property type="molecule type" value="Genomic_DNA"/>
</dbReference>
<evidence type="ECO:0000256" key="3">
    <source>
        <dbReference type="ARBA" id="ARBA00022821"/>
    </source>
</evidence>
<evidence type="ECO:0000313" key="6">
    <source>
        <dbReference type="Proteomes" id="UP000215914"/>
    </source>
</evidence>
<evidence type="ECO:0000259" key="4">
    <source>
        <dbReference type="PROSITE" id="PS50104"/>
    </source>
</evidence>